<evidence type="ECO:0000313" key="1">
    <source>
        <dbReference type="EMBL" id="RUP43115.1"/>
    </source>
</evidence>
<comment type="caution">
    <text evidence="1">The sequence shown here is derived from an EMBL/GenBank/DDBJ whole genome shotgun (WGS) entry which is preliminary data.</text>
</comment>
<name>A0A433CX09_9FUNG</name>
<gene>
    <name evidence="1" type="ORF">BC936DRAFT_137584</name>
</gene>
<dbReference type="AlphaFoldDB" id="A0A433CX09"/>
<evidence type="ECO:0000313" key="2">
    <source>
        <dbReference type="Proteomes" id="UP000268093"/>
    </source>
</evidence>
<organism evidence="1 2">
    <name type="scientific">Jimgerdemannia flammicorona</name>
    <dbReference type="NCBI Taxonomy" id="994334"/>
    <lineage>
        <taxon>Eukaryota</taxon>
        <taxon>Fungi</taxon>
        <taxon>Fungi incertae sedis</taxon>
        <taxon>Mucoromycota</taxon>
        <taxon>Mucoromycotina</taxon>
        <taxon>Endogonomycetes</taxon>
        <taxon>Endogonales</taxon>
        <taxon>Endogonaceae</taxon>
        <taxon>Jimgerdemannia</taxon>
    </lineage>
</organism>
<keyword evidence="2" id="KW-1185">Reference proteome</keyword>
<dbReference type="EMBL" id="RBNI01011643">
    <property type="protein sequence ID" value="RUP43115.1"/>
    <property type="molecule type" value="Genomic_DNA"/>
</dbReference>
<accession>A0A433CX09</accession>
<sequence length="101" mass="11473">MTLLTIHGILSMNTNLTLLDQVGHIHRHFVDLRVVELFNILYDKIKDTYPEHAHVFRRHKIDRDTLATETTTAANPMDIVLTVGREIIAGKLKGGIERGCE</sequence>
<dbReference type="OrthoDB" id="10265785at2759"/>
<dbReference type="Proteomes" id="UP000268093">
    <property type="component" value="Unassembled WGS sequence"/>
</dbReference>
<protein>
    <submittedName>
        <fullName evidence="1">Uncharacterized protein</fullName>
    </submittedName>
</protein>
<proteinExistence type="predicted"/>
<reference evidence="1 2" key="1">
    <citation type="journal article" date="2018" name="New Phytol.">
        <title>Phylogenomics of Endogonaceae and evolution of mycorrhizas within Mucoromycota.</title>
        <authorList>
            <person name="Chang Y."/>
            <person name="Desiro A."/>
            <person name="Na H."/>
            <person name="Sandor L."/>
            <person name="Lipzen A."/>
            <person name="Clum A."/>
            <person name="Barry K."/>
            <person name="Grigoriev I.V."/>
            <person name="Martin F.M."/>
            <person name="Stajich J.E."/>
            <person name="Smith M.E."/>
            <person name="Bonito G."/>
            <person name="Spatafora J.W."/>
        </authorList>
    </citation>
    <scope>NUCLEOTIDE SEQUENCE [LARGE SCALE GENOMIC DNA]</scope>
    <source>
        <strain evidence="1 2">GMNB39</strain>
    </source>
</reference>